<name>A0ABR0BA48_9CRUS</name>
<proteinExistence type="predicted"/>
<evidence type="ECO:0000313" key="1">
    <source>
        <dbReference type="EMBL" id="KAK4045453.1"/>
    </source>
</evidence>
<reference evidence="1 2" key="1">
    <citation type="journal article" date="2023" name="Nucleic Acids Res.">
        <title>The hologenome of Daphnia magna reveals possible DNA methylation and microbiome-mediated evolution of the host genome.</title>
        <authorList>
            <person name="Chaturvedi A."/>
            <person name="Li X."/>
            <person name="Dhandapani V."/>
            <person name="Marshall H."/>
            <person name="Kissane S."/>
            <person name="Cuenca-Cambronero M."/>
            <person name="Asole G."/>
            <person name="Calvet F."/>
            <person name="Ruiz-Romero M."/>
            <person name="Marangio P."/>
            <person name="Guigo R."/>
            <person name="Rago D."/>
            <person name="Mirbahai L."/>
            <person name="Eastwood N."/>
            <person name="Colbourne J.K."/>
            <person name="Zhou J."/>
            <person name="Mallon E."/>
            <person name="Orsini L."/>
        </authorList>
    </citation>
    <scope>NUCLEOTIDE SEQUENCE [LARGE SCALE GENOMIC DNA]</scope>
    <source>
        <strain evidence="1">LRV0_1</strain>
    </source>
</reference>
<keyword evidence="2" id="KW-1185">Reference proteome</keyword>
<gene>
    <name evidence="1" type="ORF">OUZ56_033059</name>
</gene>
<organism evidence="1 2">
    <name type="scientific">Daphnia magna</name>
    <dbReference type="NCBI Taxonomy" id="35525"/>
    <lineage>
        <taxon>Eukaryota</taxon>
        <taxon>Metazoa</taxon>
        <taxon>Ecdysozoa</taxon>
        <taxon>Arthropoda</taxon>
        <taxon>Crustacea</taxon>
        <taxon>Branchiopoda</taxon>
        <taxon>Diplostraca</taxon>
        <taxon>Cladocera</taxon>
        <taxon>Anomopoda</taxon>
        <taxon>Daphniidae</taxon>
        <taxon>Daphnia</taxon>
    </lineage>
</organism>
<dbReference type="EMBL" id="JAOYFB010000043">
    <property type="protein sequence ID" value="KAK4045453.1"/>
    <property type="molecule type" value="Genomic_DNA"/>
</dbReference>
<sequence length="265" mass="30755">MVVFRDVFLLPLDPHAQLPFRLPLQVYRHELLQEPRLEPTHLSVVRWLVVRFSYLDHLVLPVLRTCVSRLKAYNPFVGSNLERHINSPCKIVIRPTIMATNPFEPVYPLSCVFLWRALELFRLLVMENWAFHYVFFLFQKRVLLEFRILQRLSAWRSSDAESAASLSHRCRFLRSLCVGFFFPNPSLLVTPSFRRLSAVGTRRSVDNPIGIGFHANYACSFGSAFHPRRSLPHLSVSGHQPLRSERIRVVRLPPLLVDPFLDTGD</sequence>
<protein>
    <submittedName>
        <fullName evidence="1">Uncharacterized protein</fullName>
    </submittedName>
</protein>
<evidence type="ECO:0000313" key="2">
    <source>
        <dbReference type="Proteomes" id="UP001234178"/>
    </source>
</evidence>
<accession>A0ABR0BA48</accession>
<comment type="caution">
    <text evidence="1">The sequence shown here is derived from an EMBL/GenBank/DDBJ whole genome shotgun (WGS) entry which is preliminary data.</text>
</comment>
<dbReference type="Proteomes" id="UP001234178">
    <property type="component" value="Unassembled WGS sequence"/>
</dbReference>